<name>A0A2H0V4B7_9BACT</name>
<evidence type="ECO:0000259" key="1">
    <source>
        <dbReference type="Pfam" id="PF20274"/>
    </source>
</evidence>
<reference evidence="3" key="1">
    <citation type="submission" date="2017-09" db="EMBL/GenBank/DDBJ databases">
        <title>Depth-based differentiation of microbial function through sediment-hosted aquifers and enrichment of novel symbionts in the deep terrestrial subsurface.</title>
        <authorList>
            <person name="Probst A.J."/>
            <person name="Ladd B."/>
            <person name="Jarett J.K."/>
            <person name="Geller-Mcgrath D.E."/>
            <person name="Sieber C.M.K."/>
            <person name="Emerson J.B."/>
            <person name="Anantharaman K."/>
            <person name="Thomas B.C."/>
            <person name="Malmstrom R."/>
            <person name="Stieglmeier M."/>
            <person name="Klingl A."/>
            <person name="Woyke T."/>
            <person name="Ryan C.M."/>
            <person name="Banfield J.F."/>
        </authorList>
    </citation>
    <scope>NUCLEOTIDE SEQUENCE [LARGE SCALE GENOMIC DNA]</scope>
</reference>
<comment type="caution">
    <text evidence="2">The sequence shown here is derived from an EMBL/GenBank/DDBJ whole genome shotgun (WGS) entry which is preliminary data.</text>
</comment>
<organism evidence="2 3">
    <name type="scientific">Candidatus Falkowbacteria bacterium CG10_big_fil_rev_8_21_14_0_10_39_11</name>
    <dbReference type="NCBI Taxonomy" id="1974565"/>
    <lineage>
        <taxon>Bacteria</taxon>
        <taxon>Candidatus Falkowiibacteriota</taxon>
    </lineage>
</organism>
<dbReference type="Proteomes" id="UP000229901">
    <property type="component" value="Unassembled WGS sequence"/>
</dbReference>
<evidence type="ECO:0000313" key="2">
    <source>
        <dbReference type="EMBL" id="PIR93923.1"/>
    </source>
</evidence>
<dbReference type="EMBL" id="PFAP01000031">
    <property type="protein sequence ID" value="PIR93923.1"/>
    <property type="molecule type" value="Genomic_DNA"/>
</dbReference>
<evidence type="ECO:0000313" key="3">
    <source>
        <dbReference type="Proteomes" id="UP000229901"/>
    </source>
</evidence>
<protein>
    <recommendedName>
        <fullName evidence="1">Cyclic-phosphate processing Receiver domain-containing protein</fullName>
    </recommendedName>
</protein>
<accession>A0A2H0V4B7</accession>
<dbReference type="InterPro" id="IPR046909">
    <property type="entry name" value="cREC_REC"/>
</dbReference>
<dbReference type="Pfam" id="PF20274">
    <property type="entry name" value="cREC_REC"/>
    <property type="match status" value="1"/>
</dbReference>
<feature type="domain" description="Cyclic-phosphate processing Receiver" evidence="1">
    <location>
        <begin position="1"/>
        <end position="103"/>
    </location>
</feature>
<sequence>MKIFLDDVRKPPVGWLLVRTPAEVIEMLKTGTVDELSLDHDIALWDDQGDEIKGTAVTDWLEEQYFLLSRGEDCDVNFPPPRVLKVHSDNCVGKPSMLAAIRNIRRFWELAQS</sequence>
<proteinExistence type="predicted"/>
<dbReference type="AlphaFoldDB" id="A0A2H0V4B7"/>
<gene>
    <name evidence="2" type="ORF">COT97_04210</name>
</gene>